<keyword evidence="2" id="KW-1133">Transmembrane helix</keyword>
<feature type="compositionally biased region" description="Gly residues" evidence="1">
    <location>
        <begin position="176"/>
        <end position="188"/>
    </location>
</feature>
<reference evidence="4 5" key="1">
    <citation type="submission" date="2024-03" db="EMBL/GenBank/DDBJ databases">
        <title>Adaptation during the transition from Ophiocordyceps entomopathogen to insect associate is accompanied by gene loss and intensified selection.</title>
        <authorList>
            <person name="Ward C.M."/>
            <person name="Onetto C.A."/>
            <person name="Borneman A.R."/>
        </authorList>
    </citation>
    <scope>NUCLEOTIDE SEQUENCE [LARGE SCALE GENOMIC DNA]</scope>
    <source>
        <strain evidence="4">AWRI1</strain>
        <tissue evidence="4">Single Adult Female</tissue>
    </source>
</reference>
<keyword evidence="5" id="KW-1185">Reference proteome</keyword>
<dbReference type="InterPro" id="IPR001283">
    <property type="entry name" value="CRISP-related"/>
</dbReference>
<comment type="caution">
    <text evidence="4">The sequence shown here is derived from an EMBL/GenBank/DDBJ whole genome shotgun (WGS) entry which is preliminary data.</text>
</comment>
<dbReference type="Proteomes" id="UP001367676">
    <property type="component" value="Unassembled WGS sequence"/>
</dbReference>
<dbReference type="EMBL" id="JBBCAQ010000032">
    <property type="protein sequence ID" value="KAK7584197.1"/>
    <property type="molecule type" value="Genomic_DNA"/>
</dbReference>
<feature type="region of interest" description="Disordered" evidence="1">
    <location>
        <begin position="542"/>
        <end position="562"/>
    </location>
</feature>
<evidence type="ECO:0000256" key="2">
    <source>
        <dbReference type="SAM" id="Phobius"/>
    </source>
</evidence>
<dbReference type="Pfam" id="PF00188">
    <property type="entry name" value="CAP"/>
    <property type="match status" value="2"/>
</dbReference>
<feature type="compositionally biased region" description="Low complexity" evidence="1">
    <location>
        <begin position="673"/>
        <end position="686"/>
    </location>
</feature>
<dbReference type="AlphaFoldDB" id="A0AAN9TDM8"/>
<dbReference type="GO" id="GO:0005576">
    <property type="term" value="C:extracellular region"/>
    <property type="evidence" value="ECO:0007669"/>
    <property type="project" value="UniProtKB-SubCell"/>
</dbReference>
<feature type="region of interest" description="Disordered" evidence="1">
    <location>
        <begin position="586"/>
        <end position="622"/>
    </location>
</feature>
<dbReference type="SMART" id="SM00198">
    <property type="entry name" value="SCP"/>
    <property type="match status" value="1"/>
</dbReference>
<dbReference type="PROSITE" id="PS01009">
    <property type="entry name" value="CRISP_1"/>
    <property type="match status" value="1"/>
</dbReference>
<evidence type="ECO:0000313" key="5">
    <source>
        <dbReference type="Proteomes" id="UP001367676"/>
    </source>
</evidence>
<feature type="compositionally biased region" description="Polar residues" evidence="1">
    <location>
        <begin position="687"/>
        <end position="706"/>
    </location>
</feature>
<dbReference type="Gene3D" id="3.40.33.10">
    <property type="entry name" value="CAP"/>
    <property type="match status" value="2"/>
</dbReference>
<gene>
    <name evidence="4" type="ORF">V9T40_005160</name>
</gene>
<dbReference type="InterPro" id="IPR034113">
    <property type="entry name" value="SCP_GAPR1-like"/>
</dbReference>
<dbReference type="InterPro" id="IPR018244">
    <property type="entry name" value="Allrgn_V5/Tpx1_CS"/>
</dbReference>
<evidence type="ECO:0000313" key="4">
    <source>
        <dbReference type="EMBL" id="KAK7584197.1"/>
    </source>
</evidence>
<name>A0AAN9TDM8_9HEMI</name>
<evidence type="ECO:0000256" key="1">
    <source>
        <dbReference type="SAM" id="MobiDB-lite"/>
    </source>
</evidence>
<keyword evidence="2" id="KW-0472">Membrane</keyword>
<dbReference type="FunFam" id="3.40.33.10:FF:000010">
    <property type="entry name" value="Predicted protein"/>
    <property type="match status" value="1"/>
</dbReference>
<dbReference type="CDD" id="cd05382">
    <property type="entry name" value="CAP_GAPR1-like"/>
    <property type="match status" value="1"/>
</dbReference>
<dbReference type="SUPFAM" id="SSF55797">
    <property type="entry name" value="PR-1-like"/>
    <property type="match status" value="2"/>
</dbReference>
<keyword evidence="2" id="KW-0812">Transmembrane</keyword>
<feature type="region of interest" description="Disordered" evidence="1">
    <location>
        <begin position="331"/>
        <end position="364"/>
    </location>
</feature>
<feature type="compositionally biased region" description="Polar residues" evidence="1">
    <location>
        <begin position="331"/>
        <end position="342"/>
    </location>
</feature>
<evidence type="ECO:0000259" key="3">
    <source>
        <dbReference type="SMART" id="SM00198"/>
    </source>
</evidence>
<dbReference type="PANTHER" id="PTHR10334">
    <property type="entry name" value="CYSTEINE-RICH SECRETORY PROTEIN-RELATED"/>
    <property type="match status" value="1"/>
</dbReference>
<dbReference type="InterPro" id="IPR035940">
    <property type="entry name" value="CAP_sf"/>
</dbReference>
<dbReference type="PRINTS" id="PR00837">
    <property type="entry name" value="V5TPXLIKE"/>
</dbReference>
<feature type="region of interest" description="Disordered" evidence="1">
    <location>
        <begin position="166"/>
        <end position="211"/>
    </location>
</feature>
<dbReference type="InterPro" id="IPR014044">
    <property type="entry name" value="CAP_dom"/>
</dbReference>
<feature type="region of interest" description="Disordered" evidence="1">
    <location>
        <begin position="672"/>
        <end position="706"/>
    </location>
</feature>
<sequence>MSAKGASSHSAADVDQIRNKILNDHNKYRKKHHVPPLQLNNTLTKIAQDWSDLLLSTNVLKHRPSSKLGENLWTGSGFTLNDLLTNESASPVNSWYAEIKNYPSATFQKWGHFTQLIWKGSKYLGCGISYDAGVIYVVCNYDPPGNWRHKYHENVFTAEGAPWGIPGEENDAIKEGSGGGSGGGAGGGNEDDAGSSTDDGGPTFIGSEEREEPSTPYWMYGLDHFTRIVWKDTKKLGVGIAQNDKGFVYIVCKYDPEGNIPGLYDKNVIIPDEKMVHATDICILPPLTSPSKKKGKTTKAGFGTSTVTVQTSSISEPGSVASASDFKASSTYSQEPSSTITQDLPIGGTAYSNLPDRGSSTVPTSTATQTDILASLYSTSTYPPASIQTDFSASFDSNSATSTQTVYASTTEPSYTIASETSSEKSTHLGSITWSRIMPSTSTVMPSALTGSPSTFGIPTFTSPTMTSTSAQPVSLQDLLIPSTPSAASPPVAADSTLSSFGGGYEPSTPGSLDILPTVSSLPETRPEDFVSTSTFEPHIGLPFTAEPPSPSPSTSIPPEFKGRICNSSDPSGNLSCILPPVDRPQGADHEAQAITPSSNPTTDWLDLPEHGNQTEDAFGPFGKPESKSEYLKFTLLLMGLLVASMSAAVSLLAVFAIFKLFVCCRRARNGNSQDASSSPAAQSPSNLVSVIPTTNPRPISPTLSRPASPVFQRTVLAAKLY</sequence>
<accession>A0AAN9TDM8</accession>
<feature type="transmembrane region" description="Helical" evidence="2">
    <location>
        <begin position="634"/>
        <end position="659"/>
    </location>
</feature>
<feature type="domain" description="SCP" evidence="3">
    <location>
        <begin position="16"/>
        <end position="149"/>
    </location>
</feature>
<proteinExistence type="predicted"/>
<organism evidence="4 5">
    <name type="scientific">Parthenolecanium corni</name>
    <dbReference type="NCBI Taxonomy" id="536013"/>
    <lineage>
        <taxon>Eukaryota</taxon>
        <taxon>Metazoa</taxon>
        <taxon>Ecdysozoa</taxon>
        <taxon>Arthropoda</taxon>
        <taxon>Hexapoda</taxon>
        <taxon>Insecta</taxon>
        <taxon>Pterygota</taxon>
        <taxon>Neoptera</taxon>
        <taxon>Paraneoptera</taxon>
        <taxon>Hemiptera</taxon>
        <taxon>Sternorrhyncha</taxon>
        <taxon>Coccoidea</taxon>
        <taxon>Coccidae</taxon>
        <taxon>Parthenolecanium</taxon>
    </lineage>
</organism>
<protein>
    <recommendedName>
        <fullName evidence="3">SCP domain-containing protein</fullName>
    </recommendedName>
</protein>
<dbReference type="PROSITE" id="PS01010">
    <property type="entry name" value="CRISP_2"/>
    <property type="match status" value="1"/>
</dbReference>